<keyword evidence="2" id="KW-0812">Transmembrane</keyword>
<feature type="coiled-coil region" evidence="1">
    <location>
        <begin position="62"/>
        <end position="89"/>
    </location>
</feature>
<keyword evidence="3" id="KW-0131">Cell cycle</keyword>
<evidence type="ECO:0000256" key="2">
    <source>
        <dbReference type="SAM" id="Phobius"/>
    </source>
</evidence>
<proteinExistence type="predicted"/>
<reference evidence="3" key="1">
    <citation type="submission" date="2019-11" db="EMBL/GenBank/DDBJ databases">
        <authorList>
            <person name="Feng L."/>
        </authorList>
    </citation>
    <scope>NUCLEOTIDE SEQUENCE</scope>
    <source>
        <strain evidence="3">AodontolyticusLFYP35</strain>
    </source>
</reference>
<evidence type="ECO:0000313" key="3">
    <source>
        <dbReference type="EMBL" id="VYT12583.1"/>
    </source>
</evidence>
<keyword evidence="3" id="KW-0132">Cell division</keyword>
<sequence>MSGATARARATSRPAYVREDVRPLLTVVKSHQPRRSVIPMTFIALVMIAIAIVVPMLINTHMAQTSYQIREYQIQLNELEAQSWTLQTQLQEKASPVELEKAAKAQGMVHAGKLGTIRLADGQVEGGVAAR</sequence>
<keyword evidence="2" id="KW-0472">Membrane</keyword>
<dbReference type="AlphaFoldDB" id="A0A6N2U7E9"/>
<keyword evidence="1" id="KW-0175">Coiled coil</keyword>
<keyword evidence="2" id="KW-1133">Transmembrane helix</keyword>
<dbReference type="GO" id="GO:0051301">
    <property type="term" value="P:cell division"/>
    <property type="evidence" value="ECO:0007669"/>
    <property type="project" value="UniProtKB-KW"/>
</dbReference>
<name>A0A6N2U7E9_9ACTO</name>
<accession>A0A6N2U7E9</accession>
<gene>
    <name evidence="3" type="primary">ftsL_2</name>
    <name evidence="3" type="ORF">AOLFYP35_01637</name>
</gene>
<protein>
    <submittedName>
        <fullName evidence="3">Cell division protein FtsL</fullName>
    </submittedName>
</protein>
<evidence type="ECO:0000256" key="1">
    <source>
        <dbReference type="SAM" id="Coils"/>
    </source>
</evidence>
<dbReference type="EMBL" id="CACRSM010000003">
    <property type="protein sequence ID" value="VYT12583.1"/>
    <property type="molecule type" value="Genomic_DNA"/>
</dbReference>
<organism evidence="3">
    <name type="scientific">Schaalia odontolytica</name>
    <dbReference type="NCBI Taxonomy" id="1660"/>
    <lineage>
        <taxon>Bacteria</taxon>
        <taxon>Bacillati</taxon>
        <taxon>Actinomycetota</taxon>
        <taxon>Actinomycetes</taxon>
        <taxon>Actinomycetales</taxon>
        <taxon>Actinomycetaceae</taxon>
        <taxon>Schaalia</taxon>
    </lineage>
</organism>
<feature type="transmembrane region" description="Helical" evidence="2">
    <location>
        <begin position="37"/>
        <end position="58"/>
    </location>
</feature>